<dbReference type="PROSITE" id="PS51186">
    <property type="entry name" value="GNAT"/>
    <property type="match status" value="1"/>
</dbReference>
<dbReference type="Proteomes" id="UP000007800">
    <property type="component" value="Unassembled WGS sequence"/>
</dbReference>
<proteinExistence type="inferred from homology"/>
<dbReference type="OMA" id="IAVKCRC"/>
<dbReference type="AlphaFoldDB" id="C5LHS6"/>
<accession>C5LHS6</accession>
<protein>
    <submittedName>
        <fullName evidence="6">Diamine acetyltransferase, putative</fullName>
    </submittedName>
</protein>
<keyword evidence="7" id="KW-1185">Reference proteome</keyword>
<reference evidence="6 7" key="1">
    <citation type="submission" date="2008-07" db="EMBL/GenBank/DDBJ databases">
        <authorList>
            <person name="El-Sayed N."/>
            <person name="Caler E."/>
            <person name="Inman J."/>
            <person name="Amedeo P."/>
            <person name="Hass B."/>
            <person name="Wortman J."/>
        </authorList>
    </citation>
    <scope>NUCLEOTIDE SEQUENCE [LARGE SCALE GENOMIC DNA]</scope>
    <source>
        <strain evidence="7">ATCC 50983 / TXsc</strain>
    </source>
</reference>
<keyword evidence="4" id="KW-0812">Transmembrane</keyword>
<dbReference type="CDD" id="cd04301">
    <property type="entry name" value="NAT_SF"/>
    <property type="match status" value="1"/>
</dbReference>
<dbReference type="InterPro" id="IPR016181">
    <property type="entry name" value="Acyl_CoA_acyltransferase"/>
</dbReference>
<evidence type="ECO:0000256" key="4">
    <source>
        <dbReference type="SAM" id="Phobius"/>
    </source>
</evidence>
<dbReference type="InterPro" id="IPR051016">
    <property type="entry name" value="Diverse_Substrate_AcTransf"/>
</dbReference>
<dbReference type="OrthoDB" id="7305308at2759"/>
<keyword evidence="4" id="KW-0472">Membrane</keyword>
<evidence type="ECO:0000313" key="6">
    <source>
        <dbReference type="EMBL" id="EER03680.1"/>
    </source>
</evidence>
<evidence type="ECO:0000256" key="3">
    <source>
        <dbReference type="ARBA" id="ARBA00023315"/>
    </source>
</evidence>
<dbReference type="InParanoid" id="C5LHS6"/>
<dbReference type="SUPFAM" id="SSF55729">
    <property type="entry name" value="Acyl-CoA N-acyltransferases (Nat)"/>
    <property type="match status" value="1"/>
</dbReference>
<sequence length="209" mass="22972">MVHYSSSALLPALTAAGAGLCMALGLSFLMKARGGRQRLGSLRIQKRLTDGRQLLVREGTAADSHQVYTMLERLVLFQKLPDDLNISSYDLLKDFLAGRYRTAIAEVGGSPVGYALYYPGYSTWDGKSIHLEDIYVDEELRGEGIGRTLIEFVAKKASREGYGRIDWSAVDWNVGAHGFYEEMGAKKEAEWIPFVLDRSGIAALATASS</sequence>
<dbReference type="GO" id="GO:0008080">
    <property type="term" value="F:N-acetyltransferase activity"/>
    <property type="evidence" value="ECO:0007669"/>
    <property type="project" value="UniProtKB-ARBA"/>
</dbReference>
<dbReference type="PANTHER" id="PTHR10545:SF29">
    <property type="entry name" value="GH14572P-RELATED"/>
    <property type="match status" value="1"/>
</dbReference>
<dbReference type="PANTHER" id="PTHR10545">
    <property type="entry name" value="DIAMINE N-ACETYLTRANSFERASE"/>
    <property type="match status" value="1"/>
</dbReference>
<keyword evidence="4" id="KW-1133">Transmembrane helix</keyword>
<dbReference type="EMBL" id="GG682149">
    <property type="protein sequence ID" value="EER03680.1"/>
    <property type="molecule type" value="Genomic_DNA"/>
</dbReference>
<dbReference type="GeneID" id="9048097"/>
<feature type="domain" description="N-acetyltransferase" evidence="5">
    <location>
        <begin position="54"/>
        <end position="208"/>
    </location>
</feature>
<dbReference type="InterPro" id="IPR000182">
    <property type="entry name" value="GNAT_dom"/>
</dbReference>
<dbReference type="RefSeq" id="XP_002771864.1">
    <property type="nucleotide sequence ID" value="XM_002771818.1"/>
</dbReference>
<dbReference type="FunFam" id="3.40.630.30:FF:000064">
    <property type="entry name" value="GNAT family acetyltransferase"/>
    <property type="match status" value="1"/>
</dbReference>
<evidence type="ECO:0000256" key="1">
    <source>
        <dbReference type="ARBA" id="ARBA00008694"/>
    </source>
</evidence>
<feature type="transmembrane region" description="Helical" evidence="4">
    <location>
        <begin position="6"/>
        <end position="29"/>
    </location>
</feature>
<organism evidence="7">
    <name type="scientific">Perkinsus marinus (strain ATCC 50983 / TXsc)</name>
    <dbReference type="NCBI Taxonomy" id="423536"/>
    <lineage>
        <taxon>Eukaryota</taxon>
        <taxon>Sar</taxon>
        <taxon>Alveolata</taxon>
        <taxon>Perkinsozoa</taxon>
        <taxon>Perkinsea</taxon>
        <taxon>Perkinsida</taxon>
        <taxon>Perkinsidae</taxon>
        <taxon>Perkinsus</taxon>
    </lineage>
</organism>
<evidence type="ECO:0000256" key="2">
    <source>
        <dbReference type="ARBA" id="ARBA00022679"/>
    </source>
</evidence>
<keyword evidence="3" id="KW-0012">Acyltransferase</keyword>
<keyword evidence="2 6" id="KW-0808">Transferase</keyword>
<gene>
    <name evidence="6" type="ORF">Pmar_PMAR022977</name>
</gene>
<name>C5LHS6_PERM5</name>
<comment type="similarity">
    <text evidence="1">Belongs to the acetyltransferase family.</text>
</comment>
<dbReference type="Gene3D" id="3.40.630.30">
    <property type="match status" value="1"/>
</dbReference>
<evidence type="ECO:0000313" key="7">
    <source>
        <dbReference type="Proteomes" id="UP000007800"/>
    </source>
</evidence>
<evidence type="ECO:0000259" key="5">
    <source>
        <dbReference type="PROSITE" id="PS51186"/>
    </source>
</evidence>
<dbReference type="Pfam" id="PF00583">
    <property type="entry name" value="Acetyltransf_1"/>
    <property type="match status" value="1"/>
</dbReference>